<dbReference type="EMBL" id="JAEPRA010000001">
    <property type="protein sequence ID" value="KAG2189509.1"/>
    <property type="molecule type" value="Genomic_DNA"/>
</dbReference>
<proteinExistence type="predicted"/>
<comment type="caution">
    <text evidence="2">The sequence shown here is derived from an EMBL/GenBank/DDBJ whole genome shotgun (WGS) entry which is preliminary data.</text>
</comment>
<dbReference type="SUPFAM" id="SSF63491">
    <property type="entry name" value="BAG domain"/>
    <property type="match status" value="1"/>
</dbReference>
<evidence type="ECO:0000313" key="2">
    <source>
        <dbReference type="EMBL" id="KAG2189509.1"/>
    </source>
</evidence>
<feature type="transmembrane region" description="Helical" evidence="1">
    <location>
        <begin position="12"/>
        <end position="29"/>
    </location>
</feature>
<reference evidence="2" key="1">
    <citation type="submission" date="2020-12" db="EMBL/GenBank/DDBJ databases">
        <title>Metabolic potential, ecology and presence of endohyphal bacteria is reflected in genomic diversity of Mucoromycotina.</title>
        <authorList>
            <person name="Muszewska A."/>
            <person name="Okrasinska A."/>
            <person name="Steczkiewicz K."/>
            <person name="Drgas O."/>
            <person name="Orlowska M."/>
            <person name="Perlinska-Lenart U."/>
            <person name="Aleksandrzak-Piekarczyk T."/>
            <person name="Szatraj K."/>
            <person name="Zielenkiewicz U."/>
            <person name="Pilsyk S."/>
            <person name="Malc E."/>
            <person name="Mieczkowski P."/>
            <person name="Kruszewska J.S."/>
            <person name="Biernat P."/>
            <person name="Pawlowska J."/>
        </authorList>
    </citation>
    <scope>NUCLEOTIDE SEQUENCE</scope>
    <source>
        <strain evidence="2">WA0000051536</strain>
    </source>
</reference>
<keyword evidence="1" id="KW-0812">Transmembrane</keyword>
<keyword evidence="1" id="KW-1133">Transmembrane helix</keyword>
<dbReference type="InterPro" id="IPR036533">
    <property type="entry name" value="BAG_dom_sf"/>
</dbReference>
<dbReference type="GO" id="GO:0051087">
    <property type="term" value="F:protein-folding chaperone binding"/>
    <property type="evidence" value="ECO:0007669"/>
    <property type="project" value="InterPro"/>
</dbReference>
<accession>A0A8H7QAR4</accession>
<sequence length="144" mass="16514">MQWNDPRLQVTMAITATALTVGGAVYYLTDNHQKTLIFNHAKKKQRSHLQALAHIEKDIATVERKIDELPEGTTAEAFSVRECNELLIQYLERLDAVIPNDIRHGEFATAKEQEMINKVKAKKRSLIKRAQRNFNKLDTKVSSR</sequence>
<dbReference type="Gene3D" id="1.20.58.120">
    <property type="entry name" value="BAG domain"/>
    <property type="match status" value="1"/>
</dbReference>
<dbReference type="Proteomes" id="UP000612746">
    <property type="component" value="Unassembled WGS sequence"/>
</dbReference>
<dbReference type="OrthoDB" id="2289170at2759"/>
<gene>
    <name evidence="2" type="ORF">INT44_004651</name>
</gene>
<protein>
    <submittedName>
        <fullName evidence="2">Uncharacterized protein</fullName>
    </submittedName>
</protein>
<name>A0A8H7QAR4_9FUNG</name>
<organism evidence="2 3">
    <name type="scientific">Umbelopsis vinacea</name>
    <dbReference type="NCBI Taxonomy" id="44442"/>
    <lineage>
        <taxon>Eukaryota</taxon>
        <taxon>Fungi</taxon>
        <taxon>Fungi incertae sedis</taxon>
        <taxon>Mucoromycota</taxon>
        <taxon>Mucoromycotina</taxon>
        <taxon>Umbelopsidomycetes</taxon>
        <taxon>Umbelopsidales</taxon>
        <taxon>Umbelopsidaceae</taxon>
        <taxon>Umbelopsis</taxon>
    </lineage>
</organism>
<dbReference type="AlphaFoldDB" id="A0A8H7QAR4"/>
<keyword evidence="1" id="KW-0472">Membrane</keyword>
<evidence type="ECO:0000313" key="3">
    <source>
        <dbReference type="Proteomes" id="UP000612746"/>
    </source>
</evidence>
<evidence type="ECO:0000256" key="1">
    <source>
        <dbReference type="SAM" id="Phobius"/>
    </source>
</evidence>
<keyword evidence="3" id="KW-1185">Reference proteome</keyword>